<dbReference type="EMBL" id="BMAU01021397">
    <property type="protein sequence ID" value="GFY31349.1"/>
    <property type="molecule type" value="Genomic_DNA"/>
</dbReference>
<accession>A0A8X6WBF9</accession>
<reference evidence="1" key="1">
    <citation type="submission" date="2020-08" db="EMBL/GenBank/DDBJ databases">
        <title>Multicomponent nature underlies the extraordinary mechanical properties of spider dragline silk.</title>
        <authorList>
            <person name="Kono N."/>
            <person name="Nakamura H."/>
            <person name="Mori M."/>
            <person name="Yoshida Y."/>
            <person name="Ohtoshi R."/>
            <person name="Malay A.D."/>
            <person name="Moran D.A.P."/>
            <person name="Tomita M."/>
            <person name="Numata K."/>
            <person name="Arakawa K."/>
        </authorList>
    </citation>
    <scope>NUCLEOTIDE SEQUENCE</scope>
</reference>
<name>A0A8X6WBF9_TRICX</name>
<evidence type="ECO:0000313" key="1">
    <source>
        <dbReference type="EMBL" id="GFY31349.1"/>
    </source>
</evidence>
<dbReference type="Proteomes" id="UP000887159">
    <property type="component" value="Unassembled WGS sequence"/>
</dbReference>
<gene>
    <name evidence="1" type="ORF">TNCV_753071</name>
</gene>
<keyword evidence="2" id="KW-1185">Reference proteome</keyword>
<sequence>MVQRSREKEQKQQHINETENILLKSYTKTGVRNYDHKSFKRSGIMEFLAFLKIPGMSRIQVVAGIRTMRSSTDDFLVHQTFHMTRTRLTSPSIHPSKGRVIWNTPVPVTSLVQLPSIEPITIHSSIHDLFIFKFFV</sequence>
<proteinExistence type="predicted"/>
<comment type="caution">
    <text evidence="1">The sequence shown here is derived from an EMBL/GenBank/DDBJ whole genome shotgun (WGS) entry which is preliminary data.</text>
</comment>
<organism evidence="1 2">
    <name type="scientific">Trichonephila clavipes</name>
    <name type="common">Golden silk orbweaver</name>
    <name type="synonym">Nephila clavipes</name>
    <dbReference type="NCBI Taxonomy" id="2585209"/>
    <lineage>
        <taxon>Eukaryota</taxon>
        <taxon>Metazoa</taxon>
        <taxon>Ecdysozoa</taxon>
        <taxon>Arthropoda</taxon>
        <taxon>Chelicerata</taxon>
        <taxon>Arachnida</taxon>
        <taxon>Araneae</taxon>
        <taxon>Araneomorphae</taxon>
        <taxon>Entelegynae</taxon>
        <taxon>Araneoidea</taxon>
        <taxon>Nephilidae</taxon>
        <taxon>Trichonephila</taxon>
    </lineage>
</organism>
<dbReference type="AlphaFoldDB" id="A0A8X6WBF9"/>
<evidence type="ECO:0000313" key="2">
    <source>
        <dbReference type="Proteomes" id="UP000887159"/>
    </source>
</evidence>
<protein>
    <submittedName>
        <fullName evidence="1">Uncharacterized protein</fullName>
    </submittedName>
</protein>